<dbReference type="OrthoDB" id="10392870at2759"/>
<feature type="compositionally biased region" description="Basic and acidic residues" evidence="2">
    <location>
        <begin position="617"/>
        <end position="643"/>
    </location>
</feature>
<feature type="compositionally biased region" description="Acidic residues" evidence="2">
    <location>
        <begin position="400"/>
        <end position="412"/>
    </location>
</feature>
<name>A0A8B6BSQ1_MYTGA</name>
<keyword evidence="1" id="KW-0479">Metal-binding</keyword>
<gene>
    <name evidence="4" type="ORF">MGAL_10B039442</name>
</gene>
<feature type="region of interest" description="Disordered" evidence="2">
    <location>
        <begin position="616"/>
        <end position="677"/>
    </location>
</feature>
<feature type="compositionally biased region" description="Polar residues" evidence="2">
    <location>
        <begin position="656"/>
        <end position="670"/>
    </location>
</feature>
<reference evidence="4" key="1">
    <citation type="submission" date="2018-11" db="EMBL/GenBank/DDBJ databases">
        <authorList>
            <person name="Alioto T."/>
            <person name="Alioto T."/>
        </authorList>
    </citation>
    <scope>NUCLEOTIDE SEQUENCE</scope>
</reference>
<keyword evidence="1" id="KW-0862">Zinc</keyword>
<evidence type="ECO:0000256" key="2">
    <source>
        <dbReference type="SAM" id="MobiDB-lite"/>
    </source>
</evidence>
<evidence type="ECO:0000259" key="3">
    <source>
        <dbReference type="PROSITE" id="PS50157"/>
    </source>
</evidence>
<keyword evidence="5" id="KW-1185">Reference proteome</keyword>
<dbReference type="PROSITE" id="PS50157">
    <property type="entry name" value="ZINC_FINGER_C2H2_2"/>
    <property type="match status" value="1"/>
</dbReference>
<sequence length="776" mass="89801">MTTDHKKDEDNFNRIQAVIQKHGTNVQRKLLEHHLSKLGLSFTNLLDTYGHEFYHLCYTMYTCCQCGPLDFLPNRRIFSQRDYESLFEKDGTSRLGGHKFTHRSRYCCNYAKSNISPNDLDFSLLAKVIPYCCEDLFWNHCLKSKGGTLEQFLNENKHDVYHMWKTDLPCPLCKNGTIPQPPKTLYLSEDNWNCLFVSQNTPLYPSSFSAKSGITLSQLNPHLRFSLILRFSNIIESIESLRVLRNRFAHSTDFKLTTCDYESIWCDVENAILLIAEVYGLRKEVQFELSKVCRNEFALTEVELKSILQELQNNNDIREQNMYLIQQNISIMNKNTEVMNKLEEINRTVQLKCEPRSWKELTCNGLQVKVTANESKTNIDSSVWYSIKEGDTSEHHNEGVEEDSSDSDADDNDLLRCGNCGAEFKSLKRFKHHKKSHRIRNLDKRRQKAINTTITITGMPRNVEEDIVRFGDKMPSSRTRDRSIADIQIIDESLGSLVIWTKISVAIFKSKDIFLRALKEFLDKTFSYIPFEDDNDIAMTVSIQIEEGLEEDDMGDFFRCGICSKEFFALAAFEYHKKKVCERKASGRQLECSAAGLDAVNENGGNRALELKSISCKTEEEQNHPRPKSFNDNKRSSAHDKESPSTSLKQKPDNLSLPTNVSDSLVNPTPKSEYVDPSEPYYQERRLYLVNDQADKTYICEFITKDKCTRRYCRYNHIPIGMPYLWQINMYGRWLSFAVAENETIEKAFCDLQDVFATTASMLFLHSVQIFYCNML</sequence>
<protein>
    <recommendedName>
        <fullName evidence="3">C2H2-type domain-containing protein</fullName>
    </recommendedName>
</protein>
<feature type="compositionally biased region" description="Basic and acidic residues" evidence="2">
    <location>
        <begin position="390"/>
        <end position="399"/>
    </location>
</feature>
<organism evidence="4 5">
    <name type="scientific">Mytilus galloprovincialis</name>
    <name type="common">Mediterranean mussel</name>
    <dbReference type="NCBI Taxonomy" id="29158"/>
    <lineage>
        <taxon>Eukaryota</taxon>
        <taxon>Metazoa</taxon>
        <taxon>Spiralia</taxon>
        <taxon>Lophotrochozoa</taxon>
        <taxon>Mollusca</taxon>
        <taxon>Bivalvia</taxon>
        <taxon>Autobranchia</taxon>
        <taxon>Pteriomorphia</taxon>
        <taxon>Mytilida</taxon>
        <taxon>Mytiloidea</taxon>
        <taxon>Mytilidae</taxon>
        <taxon>Mytilinae</taxon>
        <taxon>Mytilus</taxon>
    </lineage>
</organism>
<feature type="domain" description="C2H2-type" evidence="3">
    <location>
        <begin position="415"/>
        <end position="437"/>
    </location>
</feature>
<proteinExistence type="predicted"/>
<dbReference type="AlphaFoldDB" id="A0A8B6BSQ1"/>
<evidence type="ECO:0000313" key="4">
    <source>
        <dbReference type="EMBL" id="VDH94878.1"/>
    </source>
</evidence>
<dbReference type="SMART" id="SM00355">
    <property type="entry name" value="ZnF_C2H2"/>
    <property type="match status" value="2"/>
</dbReference>
<dbReference type="Proteomes" id="UP000596742">
    <property type="component" value="Unassembled WGS sequence"/>
</dbReference>
<dbReference type="InterPro" id="IPR013087">
    <property type="entry name" value="Znf_C2H2_type"/>
</dbReference>
<dbReference type="GO" id="GO:0008270">
    <property type="term" value="F:zinc ion binding"/>
    <property type="evidence" value="ECO:0007669"/>
    <property type="project" value="UniProtKB-KW"/>
</dbReference>
<comment type="caution">
    <text evidence="4">The sequence shown here is derived from an EMBL/GenBank/DDBJ whole genome shotgun (WGS) entry which is preliminary data.</text>
</comment>
<dbReference type="EMBL" id="UYJE01000647">
    <property type="protein sequence ID" value="VDH94878.1"/>
    <property type="molecule type" value="Genomic_DNA"/>
</dbReference>
<feature type="region of interest" description="Disordered" evidence="2">
    <location>
        <begin position="390"/>
        <end position="412"/>
    </location>
</feature>
<evidence type="ECO:0000313" key="5">
    <source>
        <dbReference type="Proteomes" id="UP000596742"/>
    </source>
</evidence>
<keyword evidence="1" id="KW-0863">Zinc-finger</keyword>
<dbReference type="PROSITE" id="PS00028">
    <property type="entry name" value="ZINC_FINGER_C2H2_1"/>
    <property type="match status" value="1"/>
</dbReference>
<evidence type="ECO:0000256" key="1">
    <source>
        <dbReference type="PROSITE-ProRule" id="PRU00042"/>
    </source>
</evidence>
<accession>A0A8B6BSQ1</accession>